<accession>A0AAN9MYX9</accession>
<dbReference type="PANTHER" id="PTHR43085:SF7">
    <property type="entry name" value="FRUCTOKINASE-7-RELATED"/>
    <property type="match status" value="1"/>
</dbReference>
<dbReference type="GO" id="GO:0006000">
    <property type="term" value="P:fructose metabolic process"/>
    <property type="evidence" value="ECO:0007669"/>
    <property type="project" value="TreeGrafter"/>
</dbReference>
<gene>
    <name evidence="3" type="ORF">VNO77_02647</name>
</gene>
<dbReference type="AlphaFoldDB" id="A0AAN9MYX9"/>
<keyword evidence="2" id="KW-0418">Kinase</keyword>
<evidence type="ECO:0000256" key="1">
    <source>
        <dbReference type="ARBA" id="ARBA00022679"/>
    </source>
</evidence>
<dbReference type="GO" id="GO:0005829">
    <property type="term" value="C:cytosol"/>
    <property type="evidence" value="ECO:0007669"/>
    <property type="project" value="TreeGrafter"/>
</dbReference>
<proteinExistence type="predicted"/>
<dbReference type="PANTHER" id="PTHR43085">
    <property type="entry name" value="HEXOKINASE FAMILY MEMBER"/>
    <property type="match status" value="1"/>
</dbReference>
<protein>
    <submittedName>
        <fullName evidence="3">Uncharacterized protein</fullName>
    </submittedName>
</protein>
<dbReference type="EMBL" id="JAYMYQ010000001">
    <property type="protein sequence ID" value="KAK7360639.1"/>
    <property type="molecule type" value="Genomic_DNA"/>
</dbReference>
<dbReference type="SUPFAM" id="SSF53613">
    <property type="entry name" value="Ribokinase-like"/>
    <property type="match status" value="1"/>
</dbReference>
<reference evidence="3 4" key="1">
    <citation type="submission" date="2024-01" db="EMBL/GenBank/DDBJ databases">
        <title>The genomes of 5 underutilized Papilionoideae crops provide insights into root nodulation and disease resistanc.</title>
        <authorList>
            <person name="Jiang F."/>
        </authorList>
    </citation>
    <scope>NUCLEOTIDE SEQUENCE [LARGE SCALE GENOMIC DNA]</scope>
    <source>
        <strain evidence="3">LVBAO_FW01</strain>
        <tissue evidence="3">Leaves</tissue>
    </source>
</reference>
<organism evidence="3 4">
    <name type="scientific">Canavalia gladiata</name>
    <name type="common">Sword bean</name>
    <name type="synonym">Dolichos gladiatus</name>
    <dbReference type="NCBI Taxonomy" id="3824"/>
    <lineage>
        <taxon>Eukaryota</taxon>
        <taxon>Viridiplantae</taxon>
        <taxon>Streptophyta</taxon>
        <taxon>Embryophyta</taxon>
        <taxon>Tracheophyta</taxon>
        <taxon>Spermatophyta</taxon>
        <taxon>Magnoliopsida</taxon>
        <taxon>eudicotyledons</taxon>
        <taxon>Gunneridae</taxon>
        <taxon>Pentapetalae</taxon>
        <taxon>rosids</taxon>
        <taxon>fabids</taxon>
        <taxon>Fabales</taxon>
        <taxon>Fabaceae</taxon>
        <taxon>Papilionoideae</taxon>
        <taxon>50 kb inversion clade</taxon>
        <taxon>NPAAA clade</taxon>
        <taxon>indigoferoid/millettioid clade</taxon>
        <taxon>Phaseoleae</taxon>
        <taxon>Canavalia</taxon>
    </lineage>
</organism>
<evidence type="ECO:0000256" key="2">
    <source>
        <dbReference type="ARBA" id="ARBA00022777"/>
    </source>
</evidence>
<dbReference type="InterPro" id="IPR050306">
    <property type="entry name" value="PfkB_Carbo_kinase"/>
</dbReference>
<dbReference type="InterPro" id="IPR029056">
    <property type="entry name" value="Ribokinase-like"/>
</dbReference>
<dbReference type="Gene3D" id="3.40.1190.30">
    <property type="match status" value="1"/>
</dbReference>
<dbReference type="GO" id="GO:0008865">
    <property type="term" value="F:fructokinase activity"/>
    <property type="evidence" value="ECO:0007669"/>
    <property type="project" value="TreeGrafter"/>
</dbReference>
<keyword evidence="1" id="KW-0808">Transferase</keyword>
<evidence type="ECO:0000313" key="3">
    <source>
        <dbReference type="EMBL" id="KAK7360639.1"/>
    </source>
</evidence>
<evidence type="ECO:0000313" key="4">
    <source>
        <dbReference type="Proteomes" id="UP001367508"/>
    </source>
</evidence>
<dbReference type="Proteomes" id="UP001367508">
    <property type="component" value="Unassembled WGS sequence"/>
</dbReference>
<keyword evidence="4" id="KW-1185">Reference proteome</keyword>
<comment type="caution">
    <text evidence="3">The sequence shown here is derived from an EMBL/GenBank/DDBJ whole genome shotgun (WGS) entry which is preliminary data.</text>
</comment>
<sequence>MGDVWRRLVASLRLSLNLEFHMDWFRVVLIATVDKSSSMIEEFVFEMSQDRVALGALNMNDSFPLMDCSRLNNHRELDTIVSNPSRIPYIPLCKYSYCRTGAIYRISSADESGKSSGTFPAEESTIEARYNPLQRCRYRRGDSLYAIVIGNVQQILFKGVPRSRIRTFPPTSTRITADILKQNKVDAPGIKFDPKAGTVLALLHLELTASMISCLMDEPCKSAHLAALKMAKGSGYILSYDPNLRLALWPSDEAVQN</sequence>
<name>A0AAN9MYX9_CANGL</name>